<evidence type="ECO:0000313" key="5">
    <source>
        <dbReference type="Proteomes" id="UP000464751"/>
    </source>
</evidence>
<dbReference type="PANTHER" id="PTHR40841:SF2">
    <property type="entry name" value="SIDEROPHORE-DEGRADING ESTERASE (EUROFUNG)"/>
    <property type="match status" value="1"/>
</dbReference>
<dbReference type="AlphaFoldDB" id="A0A6P1YN34"/>
<dbReference type="Pfam" id="PF00756">
    <property type="entry name" value="Esterase"/>
    <property type="match status" value="1"/>
</dbReference>
<name>A0A6P1YN34_9HYPH</name>
<comment type="similarity">
    <text evidence="1">Belongs to the esterase D family.</text>
</comment>
<dbReference type="InterPro" id="IPR052558">
    <property type="entry name" value="Siderophore_Hydrolase_D"/>
</dbReference>
<dbReference type="Gene3D" id="3.40.50.1820">
    <property type="entry name" value="alpha/beta hydrolase"/>
    <property type="match status" value="1"/>
</dbReference>
<dbReference type="PANTHER" id="PTHR40841">
    <property type="entry name" value="SIDEROPHORE TRIACETYLFUSARININE C ESTERASE"/>
    <property type="match status" value="1"/>
</dbReference>
<dbReference type="SUPFAM" id="SSF53474">
    <property type="entry name" value="alpha/beta-Hydrolases"/>
    <property type="match status" value="1"/>
</dbReference>
<dbReference type="EMBL" id="CP048630">
    <property type="protein sequence ID" value="QIB34857.1"/>
    <property type="molecule type" value="Genomic_DNA"/>
</dbReference>
<protein>
    <submittedName>
        <fullName evidence="4">Alpha/beta hydrolase</fullName>
    </submittedName>
</protein>
<dbReference type="RefSeq" id="WP_163076002.1">
    <property type="nucleotide sequence ID" value="NZ_CP048630.1"/>
</dbReference>
<evidence type="ECO:0000256" key="2">
    <source>
        <dbReference type="ARBA" id="ARBA00022801"/>
    </source>
</evidence>
<dbReference type="KEGG" id="apra:G3A50_14915"/>
<keyword evidence="2 4" id="KW-0378">Hydrolase</keyword>
<gene>
    <name evidence="4" type="ORF">G3A50_14915</name>
</gene>
<feature type="region of interest" description="Disordered" evidence="3">
    <location>
        <begin position="94"/>
        <end position="124"/>
    </location>
</feature>
<dbReference type="Proteomes" id="UP000464751">
    <property type="component" value="Chromosome"/>
</dbReference>
<dbReference type="GO" id="GO:0016788">
    <property type="term" value="F:hydrolase activity, acting on ester bonds"/>
    <property type="evidence" value="ECO:0007669"/>
    <property type="project" value="TreeGrafter"/>
</dbReference>
<feature type="compositionally biased region" description="Gly residues" evidence="3">
    <location>
        <begin position="111"/>
        <end position="120"/>
    </location>
</feature>
<keyword evidence="5" id="KW-1185">Reference proteome</keyword>
<organism evidence="4 5">
    <name type="scientific">Ancylobacter pratisalsi</name>
    <dbReference type="NCBI Taxonomy" id="1745854"/>
    <lineage>
        <taxon>Bacteria</taxon>
        <taxon>Pseudomonadati</taxon>
        <taxon>Pseudomonadota</taxon>
        <taxon>Alphaproteobacteria</taxon>
        <taxon>Hyphomicrobiales</taxon>
        <taxon>Xanthobacteraceae</taxon>
        <taxon>Ancylobacter</taxon>
    </lineage>
</organism>
<dbReference type="InterPro" id="IPR000801">
    <property type="entry name" value="Esterase-like"/>
</dbReference>
<accession>A0A6P1YN34</accession>
<evidence type="ECO:0000313" key="4">
    <source>
        <dbReference type="EMBL" id="QIB34857.1"/>
    </source>
</evidence>
<proteinExistence type="inferred from homology"/>
<evidence type="ECO:0000256" key="3">
    <source>
        <dbReference type="SAM" id="MobiDB-lite"/>
    </source>
</evidence>
<evidence type="ECO:0000256" key="1">
    <source>
        <dbReference type="ARBA" id="ARBA00005622"/>
    </source>
</evidence>
<sequence length="298" mass="32210">MNPVLLPDAQWFDLEPETRAPMADGAPYRIFVALPRTPAPAGGFPVVYMLDANAGFASLVEVMRRGAVRPQATGIEEAVIVGIGYPDGDDHRARRSFDYTAGPSREAPGHGAPGPDGAQGGAQERRFGGRDGFLGFIENTLKPRIATLAAIDTARQTLFGHSLAGWFTLDVMTRDTDAFATYVAVSPSIWWDEARLIEGLGALTGRPVRLALMVGEWEQALAPWQESHPEAGEMSQRRARRAMVDRSRDFAARFVQTVVTNGDGVPGEVRFELLAGEDHASVLAPAMARALRFALARG</sequence>
<dbReference type="InterPro" id="IPR029058">
    <property type="entry name" value="AB_hydrolase_fold"/>
</dbReference>
<reference evidence="4 5" key="1">
    <citation type="submission" date="2020-02" db="EMBL/GenBank/DDBJ databases">
        <authorList>
            <person name="Li G."/>
        </authorList>
    </citation>
    <scope>NUCLEOTIDE SEQUENCE [LARGE SCALE GENOMIC DNA]</scope>
    <source>
        <strain evidence="4 5">DSM 102029</strain>
    </source>
</reference>